<gene>
    <name evidence="4" type="ORF">LPT13_01605</name>
</gene>
<name>A0ABS9WDV0_9ACTN</name>
<dbReference type="RefSeq" id="WP_242162824.1">
    <property type="nucleotide sequence ID" value="NZ_JAJMLW010000001.1"/>
</dbReference>
<evidence type="ECO:0000256" key="1">
    <source>
        <dbReference type="ARBA" id="ARBA00001946"/>
    </source>
</evidence>
<protein>
    <submittedName>
        <fullName evidence="4">NUDIX hydrolase</fullName>
    </submittedName>
</protein>
<accession>A0ABS9WDV0</accession>
<evidence type="ECO:0000256" key="2">
    <source>
        <dbReference type="ARBA" id="ARBA00022801"/>
    </source>
</evidence>
<dbReference type="SUPFAM" id="SSF55811">
    <property type="entry name" value="Nudix"/>
    <property type="match status" value="1"/>
</dbReference>
<dbReference type="PANTHER" id="PTHR43046">
    <property type="entry name" value="GDP-MANNOSE MANNOSYL HYDROLASE"/>
    <property type="match status" value="1"/>
</dbReference>
<dbReference type="InterPro" id="IPR000086">
    <property type="entry name" value="NUDIX_hydrolase_dom"/>
</dbReference>
<evidence type="ECO:0000313" key="5">
    <source>
        <dbReference type="Proteomes" id="UP001430755"/>
    </source>
</evidence>
<dbReference type="InterPro" id="IPR059176">
    <property type="entry name" value="UDP-X_N"/>
</dbReference>
<dbReference type="CDD" id="cd18889">
    <property type="entry name" value="NUDIX_ADPRase"/>
    <property type="match status" value="1"/>
</dbReference>
<evidence type="ECO:0000313" key="4">
    <source>
        <dbReference type="EMBL" id="MCI2241047.1"/>
    </source>
</evidence>
<comment type="cofactor">
    <cofactor evidence="1">
        <name>Mg(2+)</name>
        <dbReference type="ChEBI" id="CHEBI:18420"/>
    </cofactor>
</comment>
<dbReference type="PANTHER" id="PTHR43046:SF16">
    <property type="entry name" value="ADP-RIBOSE PYROPHOSPHATASE YJHB-RELATED"/>
    <property type="match status" value="1"/>
</dbReference>
<organism evidence="4 5">
    <name type="scientific">Adlercreutzia faecimuris</name>
    <dbReference type="NCBI Taxonomy" id="2897341"/>
    <lineage>
        <taxon>Bacteria</taxon>
        <taxon>Bacillati</taxon>
        <taxon>Actinomycetota</taxon>
        <taxon>Coriobacteriia</taxon>
        <taxon>Eggerthellales</taxon>
        <taxon>Eggerthellaceae</taxon>
        <taxon>Adlercreutzia</taxon>
    </lineage>
</organism>
<proteinExistence type="predicted"/>
<dbReference type="EMBL" id="JAJMLW010000001">
    <property type="protein sequence ID" value="MCI2241047.1"/>
    <property type="molecule type" value="Genomic_DNA"/>
</dbReference>
<reference evidence="4" key="1">
    <citation type="submission" date="2021-11" db="EMBL/GenBank/DDBJ databases">
        <title>A Novel Adlercreutzia Species, isolated from a Allomyrina dichotoma larva feces.</title>
        <authorList>
            <person name="Suh M.K."/>
        </authorList>
    </citation>
    <scope>NUCLEOTIDE SEQUENCE</scope>
    <source>
        <strain evidence="4">JBNU-10</strain>
    </source>
</reference>
<dbReference type="Gene3D" id="6.10.250.1120">
    <property type="match status" value="1"/>
</dbReference>
<feature type="domain" description="Nudix hydrolase" evidence="3">
    <location>
        <begin position="67"/>
        <end position="192"/>
    </location>
</feature>
<dbReference type="Pfam" id="PF00293">
    <property type="entry name" value="NUDIX"/>
    <property type="match status" value="1"/>
</dbReference>
<keyword evidence="2 4" id="KW-0378">Hydrolase</keyword>
<dbReference type="InterPro" id="IPR015797">
    <property type="entry name" value="NUDIX_hydrolase-like_dom_sf"/>
</dbReference>
<keyword evidence="5" id="KW-1185">Reference proteome</keyword>
<dbReference type="Gene3D" id="3.90.79.10">
    <property type="entry name" value="Nucleoside Triphosphate Pyrophosphohydrolase"/>
    <property type="match status" value="1"/>
</dbReference>
<dbReference type="GO" id="GO:0016787">
    <property type="term" value="F:hydrolase activity"/>
    <property type="evidence" value="ECO:0007669"/>
    <property type="project" value="UniProtKB-KW"/>
</dbReference>
<dbReference type="Pfam" id="PF12535">
    <property type="entry name" value="Nudix_N"/>
    <property type="match status" value="1"/>
</dbReference>
<dbReference type="Proteomes" id="UP001430755">
    <property type="component" value="Unassembled WGS sequence"/>
</dbReference>
<evidence type="ECO:0000259" key="3">
    <source>
        <dbReference type="PROSITE" id="PS51462"/>
    </source>
</evidence>
<comment type="caution">
    <text evidence="4">The sequence shown here is derived from an EMBL/GenBank/DDBJ whole genome shotgun (WGS) entry which is preliminary data.</text>
</comment>
<dbReference type="PROSITE" id="PS51462">
    <property type="entry name" value="NUDIX"/>
    <property type="match status" value="1"/>
</dbReference>
<sequence length="205" mass="22966">MSDNPWLDWTVELQSLAQAGLFYGRDDFDLERYERIRTIAAEMMAALSDLPIATVRGLFCNETGYQTPKLDTRAAIFDGDRILLVRERDGRWSLPGGWCDVNLSIGENTVKEAKEEAGLDVRAERLIALHDGGRRNHPRSAYGVTKAFVECTALGGAFTPNSETTDARYFALDELPELSAGKNTEEQIRLCLEAHRSPTWIPPFD</sequence>